<evidence type="ECO:0000313" key="9">
    <source>
        <dbReference type="EMBL" id="GAA0340062.1"/>
    </source>
</evidence>
<protein>
    <submittedName>
        <fullName evidence="9">Exopolysaccharide biosynthesis glycosyltransferase VpsL</fullName>
    </submittedName>
</protein>
<dbReference type="PANTHER" id="PTHR30576:SF21">
    <property type="entry name" value="UDP-GLUCOSE:UNDECAPRENYL-PHOSPHATE GLUCOSE-1-PHOSPHATE TRANSFERASE"/>
    <property type="match status" value="1"/>
</dbReference>
<dbReference type="InterPro" id="IPR017473">
    <property type="entry name" value="Undecaprenyl-P_gluc_Ptfrase"/>
</dbReference>
<name>A0ABN0WKI5_9ALTE</name>
<feature type="transmembrane region" description="Helical" evidence="7">
    <location>
        <begin position="280"/>
        <end position="301"/>
    </location>
</feature>
<accession>A0ABN0WKI5</accession>
<evidence type="ECO:0000256" key="1">
    <source>
        <dbReference type="ARBA" id="ARBA00004141"/>
    </source>
</evidence>
<evidence type="ECO:0000313" key="10">
    <source>
        <dbReference type="Proteomes" id="UP001501757"/>
    </source>
</evidence>
<gene>
    <name evidence="9" type="primary">vpsL</name>
    <name evidence="9" type="ORF">GCM10009092_00720</name>
</gene>
<feature type="transmembrane region" description="Helical" evidence="7">
    <location>
        <begin position="44"/>
        <end position="65"/>
    </location>
</feature>
<feature type="transmembrane region" description="Helical" evidence="7">
    <location>
        <begin position="77"/>
        <end position="98"/>
    </location>
</feature>
<evidence type="ECO:0000256" key="6">
    <source>
        <dbReference type="ARBA" id="ARBA00023136"/>
    </source>
</evidence>
<keyword evidence="5 7" id="KW-1133">Transmembrane helix</keyword>
<dbReference type="InterPro" id="IPR003362">
    <property type="entry name" value="Bact_transf"/>
</dbReference>
<evidence type="ECO:0000256" key="7">
    <source>
        <dbReference type="SAM" id="Phobius"/>
    </source>
</evidence>
<dbReference type="RefSeq" id="WP_343840315.1">
    <property type="nucleotide sequence ID" value="NZ_BAAAEI010000001.1"/>
</dbReference>
<evidence type="ECO:0000256" key="5">
    <source>
        <dbReference type="ARBA" id="ARBA00022989"/>
    </source>
</evidence>
<dbReference type="InterPro" id="IPR036291">
    <property type="entry name" value="NAD(P)-bd_dom_sf"/>
</dbReference>
<evidence type="ECO:0000259" key="8">
    <source>
        <dbReference type="Pfam" id="PF02397"/>
    </source>
</evidence>
<dbReference type="EMBL" id="BAAAEI010000001">
    <property type="protein sequence ID" value="GAA0340062.1"/>
    <property type="molecule type" value="Genomic_DNA"/>
</dbReference>
<keyword evidence="10" id="KW-1185">Reference proteome</keyword>
<evidence type="ECO:0000256" key="2">
    <source>
        <dbReference type="ARBA" id="ARBA00006464"/>
    </source>
</evidence>
<dbReference type="Gene3D" id="3.40.50.720">
    <property type="entry name" value="NAD(P)-binding Rossmann-like Domain"/>
    <property type="match status" value="1"/>
</dbReference>
<keyword evidence="3" id="KW-0808">Transferase</keyword>
<keyword evidence="6 7" id="KW-0472">Membrane</keyword>
<feature type="transmembrane region" description="Helical" evidence="7">
    <location>
        <begin position="15"/>
        <end position="38"/>
    </location>
</feature>
<comment type="similarity">
    <text evidence="2">Belongs to the bacterial sugar transferase family.</text>
</comment>
<dbReference type="Pfam" id="PF13727">
    <property type="entry name" value="CoA_binding_3"/>
    <property type="match status" value="1"/>
</dbReference>
<keyword evidence="4 7" id="KW-0812">Transmembrane</keyword>
<proteinExistence type="inferred from homology"/>
<sequence length="465" mass="53190">MNTSSLFKVDSSTHFIYRLIDVFILATSLLVAGYLYGVDFSRDYLLVLLSLVLVYAYVGESVALYRSWRVGRFSRMLMLVILVHSACFLLIFSLLFVLKEGATFSRVVLLGWYSSSLLALVSWRISAKHVKAWRRRRGLSMQKVAIVGMTRSGMELYQEMQQHIELGFDCIGFFDDRTAERLGNGYKDLLKGSIEEAVQLAQQGEVAKLYICLPMLAERRIADIIQRLGDTTVDVLMVPDFLLKNLMHARIGSVGELDTLSVFESPAYGIKDFYKRTFDVLFSAAVLLLISPLLLLIATAIKIDSTGPVFFRQNRYGLDGKAIKVLKFRSMRVQENGARVVQATKNDPRITRLGGFLRRTSLDELPQFINVLMGDMSVVGPRPHAVAHNEEYRKQVAYYMLRHKVRPGITGWAQVNGWRGETDTLEKMEMRVKYDLEYIRHWSLWFDIRIVFMTLFKGFTGKNAY</sequence>
<dbReference type="NCBIfam" id="TIGR03023">
    <property type="entry name" value="WcaJ_sugtrans"/>
    <property type="match status" value="1"/>
</dbReference>
<feature type="domain" description="Bacterial sugar transferase" evidence="8">
    <location>
        <begin position="275"/>
        <end position="458"/>
    </location>
</feature>
<dbReference type="Pfam" id="PF02397">
    <property type="entry name" value="Bac_transf"/>
    <property type="match status" value="1"/>
</dbReference>
<dbReference type="PANTHER" id="PTHR30576">
    <property type="entry name" value="COLANIC BIOSYNTHESIS UDP-GLUCOSE LIPID CARRIER TRANSFERASE"/>
    <property type="match status" value="1"/>
</dbReference>
<evidence type="ECO:0000256" key="3">
    <source>
        <dbReference type="ARBA" id="ARBA00022679"/>
    </source>
</evidence>
<dbReference type="InterPro" id="IPR017475">
    <property type="entry name" value="EPS_sugar_tfrase"/>
</dbReference>
<organism evidence="9 10">
    <name type="scientific">Bowmanella denitrificans</name>
    <dbReference type="NCBI Taxonomy" id="366582"/>
    <lineage>
        <taxon>Bacteria</taxon>
        <taxon>Pseudomonadati</taxon>
        <taxon>Pseudomonadota</taxon>
        <taxon>Gammaproteobacteria</taxon>
        <taxon>Alteromonadales</taxon>
        <taxon>Alteromonadaceae</taxon>
        <taxon>Bowmanella</taxon>
    </lineage>
</organism>
<dbReference type="Proteomes" id="UP001501757">
    <property type="component" value="Unassembled WGS sequence"/>
</dbReference>
<dbReference type="NCBIfam" id="TIGR03025">
    <property type="entry name" value="EPS_sugtrans"/>
    <property type="match status" value="1"/>
</dbReference>
<comment type="caution">
    <text evidence="9">The sequence shown here is derived from an EMBL/GenBank/DDBJ whole genome shotgun (WGS) entry which is preliminary data.</text>
</comment>
<reference evidence="9 10" key="1">
    <citation type="journal article" date="2019" name="Int. J. Syst. Evol. Microbiol.">
        <title>The Global Catalogue of Microorganisms (GCM) 10K type strain sequencing project: providing services to taxonomists for standard genome sequencing and annotation.</title>
        <authorList>
            <consortium name="The Broad Institute Genomics Platform"/>
            <consortium name="The Broad Institute Genome Sequencing Center for Infectious Disease"/>
            <person name="Wu L."/>
            <person name="Ma J."/>
        </authorList>
    </citation>
    <scope>NUCLEOTIDE SEQUENCE [LARGE SCALE GENOMIC DNA]</scope>
    <source>
        <strain evidence="9 10">JCM 13378</strain>
    </source>
</reference>
<dbReference type="SUPFAM" id="SSF51735">
    <property type="entry name" value="NAD(P)-binding Rossmann-fold domains"/>
    <property type="match status" value="1"/>
</dbReference>
<evidence type="ECO:0000256" key="4">
    <source>
        <dbReference type="ARBA" id="ARBA00022692"/>
    </source>
</evidence>
<comment type="subcellular location">
    <subcellularLocation>
        <location evidence="1">Membrane</location>
        <topology evidence="1">Multi-pass membrane protein</topology>
    </subcellularLocation>
</comment>